<accession>I4C5Y4</accession>
<dbReference type="EMBL" id="CP003360">
    <property type="protein sequence ID" value="AFM24975.1"/>
    <property type="molecule type" value="Genomic_DNA"/>
</dbReference>
<dbReference type="RefSeq" id="WP_014810118.1">
    <property type="nucleotide sequence ID" value="NC_018025.1"/>
</dbReference>
<dbReference type="AlphaFoldDB" id="I4C5Y4"/>
<feature type="transmembrane region" description="Helical" evidence="1">
    <location>
        <begin position="12"/>
        <end position="40"/>
    </location>
</feature>
<organism evidence="2 3">
    <name type="scientific">Desulfomonile tiedjei (strain ATCC 49306 / DSM 6799 / DCB-1)</name>
    <dbReference type="NCBI Taxonomy" id="706587"/>
    <lineage>
        <taxon>Bacteria</taxon>
        <taxon>Pseudomonadati</taxon>
        <taxon>Thermodesulfobacteriota</taxon>
        <taxon>Desulfomonilia</taxon>
        <taxon>Desulfomonilales</taxon>
        <taxon>Desulfomonilaceae</taxon>
        <taxon>Desulfomonile</taxon>
    </lineage>
</organism>
<keyword evidence="1" id="KW-1133">Transmembrane helix</keyword>
<evidence type="ECO:0000256" key="1">
    <source>
        <dbReference type="SAM" id="Phobius"/>
    </source>
</evidence>
<dbReference type="OrthoDB" id="116741at2"/>
<dbReference type="KEGG" id="dti:Desti_2285"/>
<keyword evidence="1" id="KW-0812">Transmembrane</keyword>
<dbReference type="Proteomes" id="UP000006055">
    <property type="component" value="Chromosome"/>
</dbReference>
<proteinExistence type="predicted"/>
<reference evidence="3" key="1">
    <citation type="submission" date="2012-06" db="EMBL/GenBank/DDBJ databases">
        <title>Complete sequence of chromosome of Desulfomonile tiedjei DSM 6799.</title>
        <authorList>
            <person name="Lucas S."/>
            <person name="Copeland A."/>
            <person name="Lapidus A."/>
            <person name="Glavina del Rio T."/>
            <person name="Dalin E."/>
            <person name="Tice H."/>
            <person name="Bruce D."/>
            <person name="Goodwin L."/>
            <person name="Pitluck S."/>
            <person name="Peters L."/>
            <person name="Ovchinnikova G."/>
            <person name="Zeytun A."/>
            <person name="Lu M."/>
            <person name="Kyrpides N."/>
            <person name="Mavromatis K."/>
            <person name="Ivanova N."/>
            <person name="Brettin T."/>
            <person name="Detter J.C."/>
            <person name="Han C."/>
            <person name="Larimer F."/>
            <person name="Land M."/>
            <person name="Hauser L."/>
            <person name="Markowitz V."/>
            <person name="Cheng J.-F."/>
            <person name="Hugenholtz P."/>
            <person name="Woyke T."/>
            <person name="Wu D."/>
            <person name="Spring S."/>
            <person name="Schroeder M."/>
            <person name="Brambilla E."/>
            <person name="Klenk H.-P."/>
            <person name="Eisen J.A."/>
        </authorList>
    </citation>
    <scope>NUCLEOTIDE SEQUENCE [LARGE SCALE GENOMIC DNA]</scope>
    <source>
        <strain evidence="3">ATCC 49306 / DSM 6799 / DCB-1</strain>
    </source>
</reference>
<gene>
    <name evidence="2" type="ordered locus">Desti_2285</name>
</gene>
<evidence type="ECO:0000313" key="2">
    <source>
        <dbReference type="EMBL" id="AFM24975.1"/>
    </source>
</evidence>
<protein>
    <submittedName>
        <fullName evidence="2">Uncharacterized protein</fullName>
    </submittedName>
</protein>
<keyword evidence="3" id="KW-1185">Reference proteome</keyword>
<keyword evidence="1" id="KW-0472">Membrane</keyword>
<evidence type="ECO:0000313" key="3">
    <source>
        <dbReference type="Proteomes" id="UP000006055"/>
    </source>
</evidence>
<dbReference type="HOGENOM" id="CLU_1213242_0_0_7"/>
<name>I4C5Y4_DESTA</name>
<sequence length="234" mass="27488">MSQDAHAKQRLTWLKVLLCLGLSIFLLFTACYLLFFLAFYSFADLPLLFRPLPSDEEMIANFQDHRTEFERLVWIYQQDSRVPVEFNSLIPTPEINTIMRRVNVSSVSADGYQWIPPDPYSRDIDIIKRKSPKCFQRGGYLHYDAQSRKLSGVLLGYTYGKKITIEGNLISKKYYYIPFVPKVTNRNLSFPTTPMAGYNRITESLNNYPQEFGQYDCLYKQIEPHWFIVMCRIQ</sequence>